<gene>
    <name evidence="1" type="ORF">ACI1P1_07045</name>
</gene>
<reference evidence="1" key="1">
    <citation type="submission" date="2024-12" db="EMBL/GenBank/DDBJ databases">
        <authorList>
            <person name="Wu N."/>
        </authorList>
    </citation>
    <scope>NUCLEOTIDE SEQUENCE</scope>
    <source>
        <strain evidence="1">P15</strain>
    </source>
</reference>
<evidence type="ECO:0000313" key="2">
    <source>
        <dbReference type="Proteomes" id="UP001631969"/>
    </source>
</evidence>
<organism evidence="1 2">
    <name type="scientific">Paenibacillus mesotrionivorans</name>
    <dbReference type="NCBI Taxonomy" id="3160968"/>
    <lineage>
        <taxon>Bacteria</taxon>
        <taxon>Bacillati</taxon>
        <taxon>Bacillota</taxon>
        <taxon>Bacilli</taxon>
        <taxon>Bacillales</taxon>
        <taxon>Paenibacillaceae</taxon>
        <taxon>Paenibacillus</taxon>
    </lineage>
</organism>
<sequence>MQILAMLSMTSDHFGRMFLPQDALWQFIGRLAFPIYTYLLVLGYQRTRDVHRYFGRLLLIGVLAQVPYMLAIRPNHINVLGTLILGLFVLYALDRLKSLPLKILLVSVVTVILEVFPFDYGFYGILLLLIYRYTSGHVMVILHFVLNIVAVFANGPAWILQMASLGTTLLIAYAPALVRWVDGFRIPKWMWRSFYPAHFVILLLIRYLFG</sequence>
<comment type="caution">
    <text evidence="1">The sequence shown here is derived from an EMBL/GenBank/DDBJ whole genome shotgun (WGS) entry which is preliminary data.</text>
</comment>
<name>A0ACC7NXE8_9BACL</name>
<evidence type="ECO:0000313" key="1">
    <source>
        <dbReference type="EMBL" id="MFM9328034.1"/>
    </source>
</evidence>
<dbReference type="Proteomes" id="UP001631969">
    <property type="component" value="Unassembled WGS sequence"/>
</dbReference>
<accession>A0ACC7NXE8</accession>
<protein>
    <submittedName>
        <fullName evidence="1">TraX family protein</fullName>
    </submittedName>
</protein>
<proteinExistence type="predicted"/>
<dbReference type="EMBL" id="JBJURJ010000004">
    <property type="protein sequence ID" value="MFM9328034.1"/>
    <property type="molecule type" value="Genomic_DNA"/>
</dbReference>
<keyword evidence="2" id="KW-1185">Reference proteome</keyword>